<accession>A0A348AL11</accession>
<feature type="signal peptide" evidence="1">
    <location>
        <begin position="1"/>
        <end position="28"/>
    </location>
</feature>
<dbReference type="AlphaFoldDB" id="A0A348AL11"/>
<dbReference type="KEGG" id="mana:MAMMFC1_02443"/>
<dbReference type="Proteomes" id="UP000276437">
    <property type="component" value="Chromosome"/>
</dbReference>
<keyword evidence="1" id="KW-0732">Signal</keyword>
<gene>
    <name evidence="2" type="ORF">MAMMFC1_02443</name>
</gene>
<evidence type="ECO:0000313" key="2">
    <source>
        <dbReference type="EMBL" id="BBB91759.1"/>
    </source>
</evidence>
<reference evidence="2 3" key="1">
    <citation type="journal article" date="2018" name="Int. J. Syst. Evol. Microbiol.">
        <title>Methylomusa anaerophila gen. nov., sp. nov., an anaerobic methanol-utilizing bacterium isolated from a microbial fuel cell.</title>
        <authorList>
            <person name="Amano N."/>
            <person name="Yamamuro A."/>
            <person name="Miyahara M."/>
            <person name="Kouzuma A."/>
            <person name="Abe T."/>
            <person name="Watanabe K."/>
        </authorList>
    </citation>
    <scope>NUCLEOTIDE SEQUENCE [LARGE SCALE GENOMIC DNA]</scope>
    <source>
        <strain evidence="2 3">MMFC1</strain>
    </source>
</reference>
<dbReference type="RefSeq" id="WP_126308742.1">
    <property type="nucleotide sequence ID" value="NZ_AP018449.1"/>
</dbReference>
<evidence type="ECO:0000256" key="1">
    <source>
        <dbReference type="SAM" id="SignalP"/>
    </source>
</evidence>
<feature type="chain" id="PRO_5038851673" description="Copper amine oxidase-like N-terminal domain-containing protein" evidence="1">
    <location>
        <begin position="29"/>
        <end position="362"/>
    </location>
</feature>
<evidence type="ECO:0008006" key="4">
    <source>
        <dbReference type="Google" id="ProtNLM"/>
    </source>
</evidence>
<protein>
    <recommendedName>
        <fullName evidence="4">Copper amine oxidase-like N-terminal domain-containing protein</fullName>
    </recommendedName>
</protein>
<dbReference type="EMBL" id="AP018449">
    <property type="protein sequence ID" value="BBB91759.1"/>
    <property type="molecule type" value="Genomic_DNA"/>
</dbReference>
<evidence type="ECO:0000313" key="3">
    <source>
        <dbReference type="Proteomes" id="UP000276437"/>
    </source>
</evidence>
<organism evidence="2 3">
    <name type="scientific">Methylomusa anaerophila</name>
    <dbReference type="NCBI Taxonomy" id="1930071"/>
    <lineage>
        <taxon>Bacteria</taxon>
        <taxon>Bacillati</taxon>
        <taxon>Bacillota</taxon>
        <taxon>Negativicutes</taxon>
        <taxon>Selenomonadales</taxon>
        <taxon>Sporomusaceae</taxon>
        <taxon>Methylomusa</taxon>
    </lineage>
</organism>
<dbReference type="OrthoDB" id="1675044at2"/>
<proteinExistence type="predicted"/>
<keyword evidence="3" id="KW-1185">Reference proteome</keyword>
<name>A0A348AL11_9FIRM</name>
<sequence>MKKWFRYTCAGLVLVTALSIGLSGQAFDAGAEQLKRTNILELQEMPVTITPDGGKLLLSDSPEMVPAYGIMYQDTVRGDVRLFFHHVNATPEPGKIIVLLVNEGEQEANVVLKQRGISGPDLNYLEVGKAAQLDYLTRKDFELICVPAKGTILLDSSLDSTVVDQNMLVNGIYDFTMDQPVKVVTMMLPVDADPAKFLAEAEVLPADSQRLRGTFDGMDRIIAMKGAYNPKEDGAVVITLADNKKDRFLAGTDATDGSRTINYGNYGVVYRLYIPSYHDQNLSVYLNPRGGEFAGGLNTQFRHQQVNTVATPYDKLFFGSDSRTDFAHLGDFTGGQSLWLTFSPPGASNLPVKVILIPNMNY</sequence>